<dbReference type="Gene3D" id="2.40.30.70">
    <property type="entry name" value="YaeB-like"/>
    <property type="match status" value="1"/>
</dbReference>
<gene>
    <name evidence="4" type="primary">tsaA</name>
    <name evidence="4" type="ORF">ACFFHW_07095</name>
</gene>
<dbReference type="InterPro" id="IPR036413">
    <property type="entry name" value="YaeB-like_sf"/>
</dbReference>
<dbReference type="InterPro" id="IPR041369">
    <property type="entry name" value="TrmO_C"/>
</dbReference>
<keyword evidence="5" id="KW-1185">Reference proteome</keyword>
<dbReference type="Pfam" id="PF01980">
    <property type="entry name" value="TrmO_N"/>
    <property type="match status" value="1"/>
</dbReference>
<dbReference type="PANTHER" id="PTHR12818:SF0">
    <property type="entry name" value="TRNA (ADENINE(37)-N6)-METHYLTRANSFERASE"/>
    <property type="match status" value="1"/>
</dbReference>
<dbReference type="Proteomes" id="UP001589814">
    <property type="component" value="Unassembled WGS sequence"/>
</dbReference>
<dbReference type="InterPro" id="IPR023370">
    <property type="entry name" value="TrmO-like_N"/>
</dbReference>
<organism evidence="4 5">
    <name type="scientific">Kushneria aurantia</name>
    <dbReference type="NCBI Taxonomy" id="504092"/>
    <lineage>
        <taxon>Bacteria</taxon>
        <taxon>Pseudomonadati</taxon>
        <taxon>Pseudomonadota</taxon>
        <taxon>Gammaproteobacteria</taxon>
        <taxon>Oceanospirillales</taxon>
        <taxon>Halomonadaceae</taxon>
        <taxon>Kushneria</taxon>
    </lineage>
</organism>
<dbReference type="Gene3D" id="3.30.2310.10">
    <property type="entry name" value="YaeB-like"/>
    <property type="match status" value="1"/>
</dbReference>
<dbReference type="RefSeq" id="WP_019951725.1">
    <property type="nucleotide sequence ID" value="NZ_JBHLVX010000023.1"/>
</dbReference>
<dbReference type="PROSITE" id="PS51668">
    <property type="entry name" value="TSAA_2"/>
    <property type="match status" value="1"/>
</dbReference>
<dbReference type="InterPro" id="IPR023368">
    <property type="entry name" value="UPF0066_cons_site"/>
</dbReference>
<dbReference type="PROSITE" id="PS01318">
    <property type="entry name" value="TSAA_1"/>
    <property type="match status" value="1"/>
</dbReference>
<sequence>MAVMTDFTAARLPPLDIIATVESCYPDKFGVPRQPGLAPSATARLRLLAPFDQAECVRGLEHFSHLWISFVFHHSPQRWTPLVRPPRLGGNRRIGVFASRSTHRPNRLGLSLVELTGIRYEPGPVLELRGHDLIDATPVVDIKPWLPWADSAESARAGFAPEPPPQLPVALTPACEAQLAERHDGQALRTLISEVLAQDPRPAYRRRRDDERVYGVRLHDLDVRFRITCDDQGVARVRVEALVEIASR</sequence>
<evidence type="ECO:0000259" key="3">
    <source>
        <dbReference type="PROSITE" id="PS51668"/>
    </source>
</evidence>
<proteinExistence type="inferred from homology"/>
<evidence type="ECO:0000313" key="4">
    <source>
        <dbReference type="EMBL" id="MFC0267757.1"/>
    </source>
</evidence>
<dbReference type="InterPro" id="IPR036414">
    <property type="entry name" value="YaeB_N_sf"/>
</dbReference>
<accession>A0ABV6G266</accession>
<dbReference type="NCBIfam" id="TIGR00104">
    <property type="entry name" value="tRNA_TsaA"/>
    <property type="match status" value="1"/>
</dbReference>
<evidence type="ECO:0000256" key="1">
    <source>
        <dbReference type="ARBA" id="ARBA00022691"/>
    </source>
</evidence>
<dbReference type="EMBL" id="JBHLVX010000023">
    <property type="protein sequence ID" value="MFC0267757.1"/>
    <property type="molecule type" value="Genomic_DNA"/>
</dbReference>
<name>A0ABV6G266_9GAMM</name>
<dbReference type="SUPFAM" id="SSF118196">
    <property type="entry name" value="YaeB-like"/>
    <property type="match status" value="1"/>
</dbReference>
<dbReference type="InterPro" id="IPR040372">
    <property type="entry name" value="YaeB-like"/>
</dbReference>
<dbReference type="CDD" id="cd09281">
    <property type="entry name" value="UPF0066"/>
    <property type="match status" value="1"/>
</dbReference>
<evidence type="ECO:0000256" key="2">
    <source>
        <dbReference type="ARBA" id="ARBA00033753"/>
    </source>
</evidence>
<keyword evidence="1" id="KW-0949">S-adenosyl-L-methionine</keyword>
<comment type="similarity">
    <text evidence="2">Belongs to the tRNA methyltransferase O family.</text>
</comment>
<feature type="domain" description="TsaA-like" evidence="3">
    <location>
        <begin position="15"/>
        <end position="154"/>
    </location>
</feature>
<protein>
    <submittedName>
        <fullName evidence="4">tRNA (N6-threonylcarbamoyladenosine(37)-N6)-methyltransferase TrmO</fullName>
    </submittedName>
</protein>
<comment type="caution">
    <text evidence="4">The sequence shown here is derived from an EMBL/GenBank/DDBJ whole genome shotgun (WGS) entry which is preliminary data.</text>
</comment>
<reference evidence="4 5" key="1">
    <citation type="submission" date="2024-09" db="EMBL/GenBank/DDBJ databases">
        <authorList>
            <person name="Sun Q."/>
            <person name="Mori K."/>
        </authorList>
    </citation>
    <scope>NUCLEOTIDE SEQUENCE [LARGE SCALE GENOMIC DNA]</scope>
    <source>
        <strain evidence="4 5">CCM 7415</strain>
    </source>
</reference>
<dbReference type="Pfam" id="PF18389">
    <property type="entry name" value="TrmO_C"/>
    <property type="match status" value="1"/>
</dbReference>
<evidence type="ECO:0000313" key="5">
    <source>
        <dbReference type="Proteomes" id="UP001589814"/>
    </source>
</evidence>
<dbReference type="PANTHER" id="PTHR12818">
    <property type="entry name" value="TRNA (ADENINE(37)-N6)-METHYLTRANSFERASE"/>
    <property type="match status" value="1"/>
</dbReference>